<dbReference type="InterPro" id="IPR011324">
    <property type="entry name" value="Cytotoxic_necrot_fac-like_cat"/>
</dbReference>
<comment type="catalytic activity">
    <reaction evidence="1">
        <text>inosine + phosphate = alpha-D-ribose 1-phosphate + hypoxanthine</text>
        <dbReference type="Rhea" id="RHEA:27646"/>
        <dbReference type="ChEBI" id="CHEBI:17368"/>
        <dbReference type="ChEBI" id="CHEBI:17596"/>
        <dbReference type="ChEBI" id="CHEBI:43474"/>
        <dbReference type="ChEBI" id="CHEBI:57720"/>
        <dbReference type="EC" id="2.4.2.1"/>
    </reaction>
    <physiologicalReaction direction="left-to-right" evidence="1">
        <dbReference type="Rhea" id="RHEA:27647"/>
    </physiologicalReaction>
</comment>
<evidence type="ECO:0000256" key="7">
    <source>
        <dbReference type="ARBA" id="ARBA00047989"/>
    </source>
</evidence>
<dbReference type="NCBIfam" id="TIGR00726">
    <property type="entry name" value="peptidoglycan editing factor PgeF"/>
    <property type="match status" value="1"/>
</dbReference>
<accession>S4WB79</accession>
<evidence type="ECO:0000256" key="2">
    <source>
        <dbReference type="ARBA" id="ARBA00007353"/>
    </source>
</evidence>
<comment type="similarity">
    <text evidence="2 10">Belongs to the purine nucleoside phosphorylase YfiH/LACC1 family.</text>
</comment>
<evidence type="ECO:0000256" key="4">
    <source>
        <dbReference type="ARBA" id="ARBA00022723"/>
    </source>
</evidence>
<dbReference type="GO" id="GO:0017061">
    <property type="term" value="F:S-methyl-5-thioadenosine phosphorylase activity"/>
    <property type="evidence" value="ECO:0007669"/>
    <property type="project" value="UniProtKB-EC"/>
</dbReference>
<proteinExistence type="inferred from homology"/>
<evidence type="ECO:0000256" key="6">
    <source>
        <dbReference type="ARBA" id="ARBA00022833"/>
    </source>
</evidence>
<evidence type="ECO:0000256" key="8">
    <source>
        <dbReference type="ARBA" id="ARBA00048968"/>
    </source>
</evidence>
<organism evidence="11">
    <name type="scientific">uncultured bacterium FPPZ_5C6</name>
    <dbReference type="NCBI Taxonomy" id="1343849"/>
    <lineage>
        <taxon>Bacteria</taxon>
        <taxon>environmental samples</taxon>
    </lineage>
</organism>
<dbReference type="InterPro" id="IPR003730">
    <property type="entry name" value="Cu_polyphenol_OxRdtase"/>
</dbReference>
<comment type="catalytic activity">
    <reaction evidence="8">
        <text>adenosine + phosphate = alpha-D-ribose 1-phosphate + adenine</text>
        <dbReference type="Rhea" id="RHEA:27642"/>
        <dbReference type="ChEBI" id="CHEBI:16335"/>
        <dbReference type="ChEBI" id="CHEBI:16708"/>
        <dbReference type="ChEBI" id="CHEBI:43474"/>
        <dbReference type="ChEBI" id="CHEBI:57720"/>
        <dbReference type="EC" id="2.4.2.1"/>
    </reaction>
    <physiologicalReaction direction="left-to-right" evidence="8">
        <dbReference type="Rhea" id="RHEA:27643"/>
    </physiologicalReaction>
</comment>
<dbReference type="Pfam" id="PF02578">
    <property type="entry name" value="Cu-oxidase_4"/>
    <property type="match status" value="1"/>
</dbReference>
<dbReference type="SUPFAM" id="SSF64438">
    <property type="entry name" value="CNF1/YfiH-like putative cysteine hydrolases"/>
    <property type="match status" value="1"/>
</dbReference>
<evidence type="ECO:0000256" key="3">
    <source>
        <dbReference type="ARBA" id="ARBA00022679"/>
    </source>
</evidence>
<evidence type="ECO:0000256" key="5">
    <source>
        <dbReference type="ARBA" id="ARBA00022801"/>
    </source>
</evidence>
<keyword evidence="6" id="KW-0862">Zinc</keyword>
<comment type="catalytic activity">
    <reaction evidence="9">
        <text>S-methyl-5'-thioadenosine + phosphate = 5-(methylsulfanyl)-alpha-D-ribose 1-phosphate + adenine</text>
        <dbReference type="Rhea" id="RHEA:11852"/>
        <dbReference type="ChEBI" id="CHEBI:16708"/>
        <dbReference type="ChEBI" id="CHEBI:17509"/>
        <dbReference type="ChEBI" id="CHEBI:43474"/>
        <dbReference type="ChEBI" id="CHEBI:58533"/>
        <dbReference type="EC" id="2.4.2.28"/>
    </reaction>
    <physiologicalReaction direction="left-to-right" evidence="9">
        <dbReference type="Rhea" id="RHEA:11853"/>
    </physiologicalReaction>
</comment>
<comment type="catalytic activity">
    <reaction evidence="7">
        <text>adenosine + H2O + H(+) = inosine + NH4(+)</text>
        <dbReference type="Rhea" id="RHEA:24408"/>
        <dbReference type="ChEBI" id="CHEBI:15377"/>
        <dbReference type="ChEBI" id="CHEBI:15378"/>
        <dbReference type="ChEBI" id="CHEBI:16335"/>
        <dbReference type="ChEBI" id="CHEBI:17596"/>
        <dbReference type="ChEBI" id="CHEBI:28938"/>
        <dbReference type="EC" id="3.5.4.4"/>
    </reaction>
    <physiologicalReaction direction="left-to-right" evidence="7">
        <dbReference type="Rhea" id="RHEA:24409"/>
    </physiologicalReaction>
</comment>
<dbReference type="Gene3D" id="3.60.140.10">
    <property type="entry name" value="CNF1/YfiH-like putative cysteine hydrolases"/>
    <property type="match status" value="1"/>
</dbReference>
<evidence type="ECO:0000313" key="11">
    <source>
        <dbReference type="EMBL" id="AGO87943.1"/>
    </source>
</evidence>
<dbReference type="PANTHER" id="PTHR30616">
    <property type="entry name" value="UNCHARACTERIZED PROTEIN YFIH"/>
    <property type="match status" value="1"/>
</dbReference>
<evidence type="ECO:0000256" key="9">
    <source>
        <dbReference type="ARBA" id="ARBA00049893"/>
    </source>
</evidence>
<dbReference type="GO" id="GO:0005507">
    <property type="term" value="F:copper ion binding"/>
    <property type="evidence" value="ECO:0007669"/>
    <property type="project" value="TreeGrafter"/>
</dbReference>
<dbReference type="AlphaFoldDB" id="S4WB79"/>
<evidence type="ECO:0000256" key="1">
    <source>
        <dbReference type="ARBA" id="ARBA00000553"/>
    </source>
</evidence>
<sequence>MYHKDYSNWFGTNGFHAIFSYNEEDYANLDNRKSFASSVKFDQNALAIPKQVHSNNVYNVTAPGYLDETDGVISNQKDIVLTIQVADCMPLFLLDVNNENWGLIHSGWQGTAKNIGNEGIRQFKELGSDPKDVKAIIGPSINQCCFEVGPEVSKQFDPDFSIPGKGDRKMVDLKSVLKHQLINSGVLTKNIMIDDDCTFCRDDLYFSYRRDGEKSGRMVAIAGWH</sequence>
<dbReference type="PANTHER" id="PTHR30616:SF2">
    <property type="entry name" value="PURINE NUCLEOSIDE PHOSPHORYLASE LACC1"/>
    <property type="match status" value="1"/>
</dbReference>
<dbReference type="InterPro" id="IPR038371">
    <property type="entry name" value="Cu_polyphenol_OxRdtase_sf"/>
</dbReference>
<evidence type="ECO:0000256" key="10">
    <source>
        <dbReference type="RuleBase" id="RU361274"/>
    </source>
</evidence>
<keyword evidence="4" id="KW-0479">Metal-binding</keyword>
<keyword evidence="5" id="KW-0378">Hydrolase</keyword>
<keyword evidence="3" id="KW-0808">Transferase</keyword>
<reference evidence="11" key="1">
    <citation type="journal article" date="2014" name="ISME J.">
        <title>Genomic properties of Marine Group A bacteria indicate a role in the marine sulfur cycle.</title>
        <authorList>
            <person name="Wright J.J."/>
            <person name="Mewis K."/>
            <person name="Hanson N.W."/>
            <person name="Konwar K.M."/>
            <person name="Maas K.R."/>
            <person name="Hallam S.J."/>
        </authorList>
    </citation>
    <scope>NUCLEOTIDE SEQUENCE</scope>
</reference>
<dbReference type="EMBL" id="KF170420">
    <property type="protein sequence ID" value="AGO87943.1"/>
    <property type="molecule type" value="Genomic_DNA"/>
</dbReference>
<dbReference type="GO" id="GO:0016787">
    <property type="term" value="F:hydrolase activity"/>
    <property type="evidence" value="ECO:0007669"/>
    <property type="project" value="UniProtKB-KW"/>
</dbReference>
<protein>
    <recommendedName>
        <fullName evidence="10">Purine nucleoside phosphorylase</fullName>
    </recommendedName>
</protein>
<dbReference type="CDD" id="cd16833">
    <property type="entry name" value="YfiH"/>
    <property type="match status" value="1"/>
</dbReference>
<name>S4WB79_9BACT</name>